<name>G7LIY8_MEDTR</name>
<evidence type="ECO:0000313" key="2">
    <source>
        <dbReference type="EnsemblPlants" id="AET01669"/>
    </source>
</evidence>
<evidence type="ECO:0000313" key="3">
    <source>
        <dbReference type="Proteomes" id="UP000002051"/>
    </source>
</evidence>
<reference evidence="2" key="3">
    <citation type="submission" date="2015-04" db="UniProtKB">
        <authorList>
            <consortium name="EnsemblPlants"/>
        </authorList>
    </citation>
    <scope>IDENTIFICATION</scope>
    <source>
        <strain evidence="2">cv. Jemalong A17</strain>
    </source>
</reference>
<dbReference type="HOGENOM" id="CLU_1789817_0_0_1"/>
<keyword evidence="3" id="KW-1185">Reference proteome</keyword>
<proteinExistence type="predicted"/>
<dbReference type="STRING" id="3880.G7LIY8"/>
<dbReference type="PaxDb" id="3880-AET01669"/>
<dbReference type="EnsemblPlants" id="AET01669">
    <property type="protein sequence ID" value="AET01669"/>
    <property type="gene ID" value="MTR_8g018640"/>
</dbReference>
<reference evidence="1 3" key="1">
    <citation type="journal article" date="2011" name="Nature">
        <title>The Medicago genome provides insight into the evolution of rhizobial symbioses.</title>
        <authorList>
            <person name="Young N.D."/>
            <person name="Debelle F."/>
            <person name="Oldroyd G.E."/>
            <person name="Geurts R."/>
            <person name="Cannon S.B."/>
            <person name="Udvardi M.K."/>
            <person name="Benedito V.A."/>
            <person name="Mayer K.F."/>
            <person name="Gouzy J."/>
            <person name="Schoof H."/>
            <person name="Van de Peer Y."/>
            <person name="Proost S."/>
            <person name="Cook D.R."/>
            <person name="Meyers B.C."/>
            <person name="Spannagl M."/>
            <person name="Cheung F."/>
            <person name="De Mita S."/>
            <person name="Krishnakumar V."/>
            <person name="Gundlach H."/>
            <person name="Zhou S."/>
            <person name="Mudge J."/>
            <person name="Bharti A.K."/>
            <person name="Murray J.D."/>
            <person name="Naoumkina M.A."/>
            <person name="Rosen B."/>
            <person name="Silverstein K.A."/>
            <person name="Tang H."/>
            <person name="Rombauts S."/>
            <person name="Zhao P.X."/>
            <person name="Zhou P."/>
            <person name="Barbe V."/>
            <person name="Bardou P."/>
            <person name="Bechner M."/>
            <person name="Bellec A."/>
            <person name="Berger A."/>
            <person name="Berges H."/>
            <person name="Bidwell S."/>
            <person name="Bisseling T."/>
            <person name="Choisne N."/>
            <person name="Couloux A."/>
            <person name="Denny R."/>
            <person name="Deshpande S."/>
            <person name="Dai X."/>
            <person name="Doyle J.J."/>
            <person name="Dudez A.M."/>
            <person name="Farmer A.D."/>
            <person name="Fouteau S."/>
            <person name="Franken C."/>
            <person name="Gibelin C."/>
            <person name="Gish J."/>
            <person name="Goldstein S."/>
            <person name="Gonzalez A.J."/>
            <person name="Green P.J."/>
            <person name="Hallab A."/>
            <person name="Hartog M."/>
            <person name="Hua A."/>
            <person name="Humphray S.J."/>
            <person name="Jeong D.H."/>
            <person name="Jing Y."/>
            <person name="Jocker A."/>
            <person name="Kenton S.M."/>
            <person name="Kim D.J."/>
            <person name="Klee K."/>
            <person name="Lai H."/>
            <person name="Lang C."/>
            <person name="Lin S."/>
            <person name="Macmil S.L."/>
            <person name="Magdelenat G."/>
            <person name="Matthews L."/>
            <person name="McCorrison J."/>
            <person name="Monaghan E.L."/>
            <person name="Mun J.H."/>
            <person name="Najar F.Z."/>
            <person name="Nicholson C."/>
            <person name="Noirot C."/>
            <person name="O'Bleness M."/>
            <person name="Paule C.R."/>
            <person name="Poulain J."/>
            <person name="Prion F."/>
            <person name="Qin B."/>
            <person name="Qu C."/>
            <person name="Retzel E.F."/>
            <person name="Riddle C."/>
            <person name="Sallet E."/>
            <person name="Samain S."/>
            <person name="Samson N."/>
            <person name="Sanders I."/>
            <person name="Saurat O."/>
            <person name="Scarpelli C."/>
            <person name="Schiex T."/>
            <person name="Segurens B."/>
            <person name="Severin A.J."/>
            <person name="Sherrier D.J."/>
            <person name="Shi R."/>
            <person name="Sims S."/>
            <person name="Singer S.R."/>
            <person name="Sinharoy S."/>
            <person name="Sterck L."/>
            <person name="Viollet A."/>
            <person name="Wang B.B."/>
            <person name="Wang K."/>
            <person name="Wang M."/>
            <person name="Wang X."/>
            <person name="Warfsmann J."/>
            <person name="Weissenbach J."/>
            <person name="White D.D."/>
            <person name="White J.D."/>
            <person name="Wiley G.B."/>
            <person name="Wincker P."/>
            <person name="Xing Y."/>
            <person name="Yang L."/>
            <person name="Yao Z."/>
            <person name="Ying F."/>
            <person name="Zhai J."/>
            <person name="Zhou L."/>
            <person name="Zuber A."/>
            <person name="Denarie J."/>
            <person name="Dixon R.A."/>
            <person name="May G.D."/>
            <person name="Schwartz D.C."/>
            <person name="Rogers J."/>
            <person name="Quetier F."/>
            <person name="Town C.D."/>
            <person name="Roe B.A."/>
        </authorList>
    </citation>
    <scope>NUCLEOTIDE SEQUENCE [LARGE SCALE GENOMIC DNA]</scope>
    <source>
        <strain evidence="1">A17</strain>
        <strain evidence="2 3">cv. Jemalong A17</strain>
    </source>
</reference>
<accession>G7LIY8</accession>
<dbReference type="eggNOG" id="KOG0729">
    <property type="taxonomic scope" value="Eukaryota"/>
</dbReference>
<organism evidence="1 3">
    <name type="scientific">Medicago truncatula</name>
    <name type="common">Barrel medic</name>
    <name type="synonym">Medicago tribuloides</name>
    <dbReference type="NCBI Taxonomy" id="3880"/>
    <lineage>
        <taxon>Eukaryota</taxon>
        <taxon>Viridiplantae</taxon>
        <taxon>Streptophyta</taxon>
        <taxon>Embryophyta</taxon>
        <taxon>Tracheophyta</taxon>
        <taxon>Spermatophyta</taxon>
        <taxon>Magnoliopsida</taxon>
        <taxon>eudicotyledons</taxon>
        <taxon>Gunneridae</taxon>
        <taxon>Pentapetalae</taxon>
        <taxon>rosids</taxon>
        <taxon>fabids</taxon>
        <taxon>Fabales</taxon>
        <taxon>Fabaceae</taxon>
        <taxon>Papilionoideae</taxon>
        <taxon>50 kb inversion clade</taxon>
        <taxon>NPAAA clade</taxon>
        <taxon>Hologalegina</taxon>
        <taxon>IRL clade</taxon>
        <taxon>Trifolieae</taxon>
        <taxon>Medicago</taxon>
    </lineage>
</organism>
<protein>
    <submittedName>
        <fullName evidence="1 2">Uncharacterized protein</fullName>
    </submittedName>
</protein>
<dbReference type="EMBL" id="CM001224">
    <property type="protein sequence ID" value="AET01669.1"/>
    <property type="molecule type" value="Genomic_DNA"/>
</dbReference>
<gene>
    <name evidence="1" type="ordered locus">MTR_8g018640</name>
</gene>
<sequence>MAETLNLYDASTGGIMKIKTNWEVIELIDNMSLNEYCPQSNEEATPKEETIDKMLEARDVNNMAYAGEPIFCPIGGMPHTFDPALLRCGTQIFKIHKRKMNYKRDIHFELPILFFLGADIRSVCTEAGLYTISAPREIVTMKYLK</sequence>
<reference evidence="1 3" key="2">
    <citation type="journal article" date="2014" name="BMC Genomics">
        <title>An improved genome release (version Mt4.0) for the model legume Medicago truncatula.</title>
        <authorList>
            <person name="Tang H."/>
            <person name="Krishnakumar V."/>
            <person name="Bidwell S."/>
            <person name="Rosen B."/>
            <person name="Chan A."/>
            <person name="Zhou S."/>
            <person name="Gentzbittel L."/>
            <person name="Childs K.L."/>
            <person name="Yandell M."/>
            <person name="Gundlach H."/>
            <person name="Mayer K.F."/>
            <person name="Schwartz D.C."/>
            <person name="Town C.D."/>
        </authorList>
    </citation>
    <scope>GENOME REANNOTATION</scope>
    <source>
        <strain evidence="2 3">cv. Jemalong A17</strain>
    </source>
</reference>
<dbReference type="Proteomes" id="UP000002051">
    <property type="component" value="Chromosome 8"/>
</dbReference>
<dbReference type="Gene3D" id="1.10.8.60">
    <property type="match status" value="1"/>
</dbReference>
<evidence type="ECO:0000313" key="1">
    <source>
        <dbReference type="EMBL" id="AET01669.1"/>
    </source>
</evidence>
<dbReference type="AlphaFoldDB" id="G7LIY8"/>